<dbReference type="EMBL" id="AWEZ01000043">
    <property type="protein sequence ID" value="ERL08687.1"/>
    <property type="molecule type" value="Genomic_DNA"/>
</dbReference>
<keyword evidence="4" id="KW-1185">Reference proteome</keyword>
<dbReference type="PANTHER" id="PTHR46558">
    <property type="entry name" value="TRACRIPTIONAL REGULATORY PROTEIN-RELATED-RELATED"/>
    <property type="match status" value="1"/>
</dbReference>
<accession>U2V003</accession>
<dbReference type="PROSITE" id="PS50943">
    <property type="entry name" value="HTH_CROC1"/>
    <property type="match status" value="1"/>
</dbReference>
<organism evidence="3 4">
    <name type="scientific">Olsenella profusa F0195</name>
    <dbReference type="NCBI Taxonomy" id="1125712"/>
    <lineage>
        <taxon>Bacteria</taxon>
        <taxon>Bacillati</taxon>
        <taxon>Actinomycetota</taxon>
        <taxon>Coriobacteriia</taxon>
        <taxon>Coriobacteriales</taxon>
        <taxon>Atopobiaceae</taxon>
        <taxon>Olsenella</taxon>
    </lineage>
</organism>
<dbReference type="InterPro" id="IPR010982">
    <property type="entry name" value="Lambda_DNA-bd_dom_sf"/>
</dbReference>
<dbReference type="STRING" id="1125712.HMPREF1316_0429"/>
<feature type="domain" description="HTH cro/C1-type" evidence="2">
    <location>
        <begin position="1"/>
        <end position="46"/>
    </location>
</feature>
<dbReference type="OrthoDB" id="9813152at2"/>
<name>U2V003_9ACTN</name>
<gene>
    <name evidence="3" type="ORF">HMPREF1316_0429</name>
</gene>
<dbReference type="AlphaFoldDB" id="U2V003"/>
<evidence type="ECO:0000259" key="2">
    <source>
        <dbReference type="PROSITE" id="PS50943"/>
    </source>
</evidence>
<evidence type="ECO:0000256" key="1">
    <source>
        <dbReference type="ARBA" id="ARBA00023125"/>
    </source>
</evidence>
<comment type="caution">
    <text evidence="3">The sequence shown here is derived from an EMBL/GenBank/DDBJ whole genome shotgun (WGS) entry which is preliminary data.</text>
</comment>
<reference evidence="3 4" key="1">
    <citation type="submission" date="2013-08" db="EMBL/GenBank/DDBJ databases">
        <authorList>
            <person name="Durkin A.S."/>
            <person name="Haft D.R."/>
            <person name="McCorrison J."/>
            <person name="Torralba M."/>
            <person name="Gillis M."/>
            <person name="Haft D.H."/>
            <person name="Methe B."/>
            <person name="Sutton G."/>
            <person name="Nelson K.E."/>
        </authorList>
    </citation>
    <scope>NUCLEOTIDE SEQUENCE [LARGE SCALE GENOMIC DNA]</scope>
    <source>
        <strain evidence="3 4">F0195</strain>
    </source>
</reference>
<evidence type="ECO:0000313" key="4">
    <source>
        <dbReference type="Proteomes" id="UP000016638"/>
    </source>
</evidence>
<keyword evidence="1 3" id="KW-0238">DNA-binding</keyword>
<evidence type="ECO:0000313" key="3">
    <source>
        <dbReference type="EMBL" id="ERL08687.1"/>
    </source>
</evidence>
<dbReference type="PATRIC" id="fig|1125712.3.peg.1052"/>
<dbReference type="Pfam" id="PF01381">
    <property type="entry name" value="HTH_3"/>
    <property type="match status" value="1"/>
</dbReference>
<dbReference type="Proteomes" id="UP000016638">
    <property type="component" value="Unassembled WGS sequence"/>
</dbReference>
<proteinExistence type="predicted"/>
<protein>
    <submittedName>
        <fullName evidence="3">DNA-binding helix-turn-helix protein</fullName>
    </submittedName>
</protein>
<dbReference type="PANTHER" id="PTHR46558:SF11">
    <property type="entry name" value="HTH-TYPE TRANSCRIPTIONAL REGULATOR XRE"/>
    <property type="match status" value="1"/>
</dbReference>
<dbReference type="eggNOG" id="COG1396">
    <property type="taxonomic scope" value="Bacteria"/>
</dbReference>
<dbReference type="CDD" id="cd00093">
    <property type="entry name" value="HTH_XRE"/>
    <property type="match status" value="1"/>
</dbReference>
<dbReference type="SUPFAM" id="SSF47413">
    <property type="entry name" value="lambda repressor-like DNA-binding domains"/>
    <property type="match status" value="1"/>
</dbReference>
<dbReference type="Gene3D" id="1.10.260.40">
    <property type="entry name" value="lambda repressor-like DNA-binding domains"/>
    <property type="match status" value="1"/>
</dbReference>
<dbReference type="GO" id="GO:0003677">
    <property type="term" value="F:DNA binding"/>
    <property type="evidence" value="ECO:0007669"/>
    <property type="project" value="UniProtKB-KW"/>
</dbReference>
<sequence length="384" mass="42178">MTQGDVANFVGVSKAAVSKWELGISLPDITLLPKLSALFSISIEELLGYEAMLPEKTVQEIRDKLLEEFKADSAEAYEHLDIIVRLHYSSWSLLFTAAALLLAVNNGTAGASKHEDAMRFTGRGVEYCERVERDCPIEALVRKARKLHVMFLLLSLGDGGEGLDEIVALLGPNAETDSSSAPLLAEAYYISGDFESARHLFQLMLADGVELILASVPFMLRLVSSEDDAAISDCALLATQLYDHFGRSVIDPLIVLGIFFSVACISLSRKDLDGATRAFAAYAVAVNDLDAVKSDPSDTAPLHAFAKARRNETLEDLVEGGNTLRYIEEALRILHAHAEAMSSRTWLCLAETKEYKGALGGAQRAIARFNEYKRLSEQEREFQR</sequence>
<dbReference type="InterPro" id="IPR001387">
    <property type="entry name" value="Cro/C1-type_HTH"/>
</dbReference>